<keyword evidence="2" id="KW-1185">Reference proteome</keyword>
<gene>
    <name evidence="1" type="ORF">XM38_042300</name>
</gene>
<sequence length="86" mass="9783">MPASAVWPMLSTRIWTRTVMGTMTTAAQARIYQLVHQAIHQGRLSRCDHLTLVSAMLADATLDPLDRSQINRVFDYVRMGRVRLVD</sequence>
<evidence type="ECO:0000313" key="1">
    <source>
        <dbReference type="EMBL" id="ASC73266.1"/>
    </source>
</evidence>
<accession>A0A1Z3HSL5</accession>
<dbReference type="Proteomes" id="UP000191901">
    <property type="component" value="Chromosome"/>
</dbReference>
<name>A0A1Z3HSL5_9CYAN</name>
<dbReference type="KEGG" id="hhg:XM38_042300"/>
<dbReference type="EMBL" id="CP021983">
    <property type="protein sequence ID" value="ASC73266.1"/>
    <property type="molecule type" value="Genomic_DNA"/>
</dbReference>
<evidence type="ECO:0000313" key="2">
    <source>
        <dbReference type="Proteomes" id="UP000191901"/>
    </source>
</evidence>
<proteinExistence type="predicted"/>
<dbReference type="AlphaFoldDB" id="A0A1Z3HSL5"/>
<protein>
    <submittedName>
        <fullName evidence="1">Uncharacterized protein</fullName>
    </submittedName>
</protein>
<reference evidence="1 2" key="1">
    <citation type="journal article" date="2016" name="Biochim. Biophys. Acta">
        <title>Characterization of red-shifted phycobilisomes isolated from the chlorophyll f-containing cyanobacterium Halomicronema hongdechloris.</title>
        <authorList>
            <person name="Li Y."/>
            <person name="Lin Y."/>
            <person name="Garvey C.J."/>
            <person name="Birch D."/>
            <person name="Corkery R.W."/>
            <person name="Loughlin P.C."/>
            <person name="Scheer H."/>
            <person name="Willows R.D."/>
            <person name="Chen M."/>
        </authorList>
    </citation>
    <scope>NUCLEOTIDE SEQUENCE [LARGE SCALE GENOMIC DNA]</scope>
    <source>
        <strain evidence="1 2">C2206</strain>
    </source>
</reference>
<organism evidence="1 2">
    <name type="scientific">Halomicronema hongdechloris C2206</name>
    <dbReference type="NCBI Taxonomy" id="1641165"/>
    <lineage>
        <taxon>Bacteria</taxon>
        <taxon>Bacillati</taxon>
        <taxon>Cyanobacteriota</taxon>
        <taxon>Cyanophyceae</taxon>
        <taxon>Nodosilineales</taxon>
        <taxon>Nodosilineaceae</taxon>
        <taxon>Halomicronema</taxon>
    </lineage>
</organism>